<feature type="transmembrane region" description="Helical" evidence="4">
    <location>
        <begin position="49"/>
        <end position="70"/>
    </location>
</feature>
<evidence type="ECO:0000313" key="6">
    <source>
        <dbReference type="EMBL" id="MBW7569959.1"/>
    </source>
</evidence>
<keyword evidence="1 4" id="KW-0812">Transmembrane</keyword>
<organism evidence="6 7">
    <name type="scientific">Succinivibrio faecicola</name>
    <dbReference type="NCBI Taxonomy" id="2820300"/>
    <lineage>
        <taxon>Bacteria</taxon>
        <taxon>Pseudomonadati</taxon>
        <taxon>Pseudomonadota</taxon>
        <taxon>Gammaproteobacteria</taxon>
        <taxon>Aeromonadales</taxon>
        <taxon>Succinivibrionaceae</taxon>
        <taxon>Succinivibrio</taxon>
    </lineage>
</organism>
<sequence>MTLSTNQTSMAKVWSLSIAHFTSDFYLNLLPVMLPILALKFGFSYSQCGLLYMVFQISASFLQAPIGLIADRKDLGIFLPLSVMLGSLLACAVGICNSELMLVMIVFISGILSSFFHPVAGGFVPYVSPKGKEVYSTSIFIVGGNVGFAVAPFLTAIYLNYFAPEKLIFLAIVPILVTILLFRQKLYTRPIIQSKANTLSLKQIITNIPFVSLTMSIGLRAICYCSLVIYLPLLYSSKGMKPVTASAILMTLLLGTAIGGFIIGQFSKRVKIPTLILGSYSLTILSMIVFLLRADDSLLSYVSIFIAGFGMYGATPPAIVWAQRMLPNSDSFATSIMLGFTFGIGYVLSVFIGWLGDYIGLQLALTYFTFPAMLLATLLIILIRNKNIQ</sequence>
<keyword evidence="2 4" id="KW-1133">Transmembrane helix</keyword>
<name>A0ABS7DF98_9GAMM</name>
<evidence type="ECO:0000256" key="4">
    <source>
        <dbReference type="SAM" id="Phobius"/>
    </source>
</evidence>
<dbReference type="PROSITE" id="PS50850">
    <property type="entry name" value="MFS"/>
    <property type="match status" value="1"/>
</dbReference>
<feature type="transmembrane region" description="Helical" evidence="4">
    <location>
        <begin position="139"/>
        <end position="161"/>
    </location>
</feature>
<dbReference type="RefSeq" id="WP_219937177.1">
    <property type="nucleotide sequence ID" value="NZ_JAGFNY010000007.1"/>
</dbReference>
<evidence type="ECO:0000256" key="2">
    <source>
        <dbReference type="ARBA" id="ARBA00022989"/>
    </source>
</evidence>
<keyword evidence="7" id="KW-1185">Reference proteome</keyword>
<feature type="transmembrane region" description="Helical" evidence="4">
    <location>
        <begin position="298"/>
        <end position="320"/>
    </location>
</feature>
<feature type="transmembrane region" description="Helical" evidence="4">
    <location>
        <begin position="204"/>
        <end position="231"/>
    </location>
</feature>
<dbReference type="InterPro" id="IPR011701">
    <property type="entry name" value="MFS"/>
</dbReference>
<keyword evidence="3 4" id="KW-0472">Membrane</keyword>
<feature type="transmembrane region" description="Helical" evidence="4">
    <location>
        <begin position="332"/>
        <end position="355"/>
    </location>
</feature>
<feature type="transmembrane region" description="Helical" evidence="4">
    <location>
        <begin position="361"/>
        <end position="383"/>
    </location>
</feature>
<feature type="transmembrane region" description="Helical" evidence="4">
    <location>
        <begin position="167"/>
        <end position="183"/>
    </location>
</feature>
<feature type="transmembrane region" description="Helical" evidence="4">
    <location>
        <begin position="77"/>
        <end position="95"/>
    </location>
</feature>
<reference evidence="6 7" key="1">
    <citation type="submission" date="2021-03" db="EMBL/GenBank/DDBJ databases">
        <title>Succinivibrio sp. nov. isolated from feces of cow.</title>
        <authorList>
            <person name="Choi J.-Y."/>
        </authorList>
    </citation>
    <scope>NUCLEOTIDE SEQUENCE [LARGE SCALE GENOMIC DNA]</scope>
    <source>
        <strain evidence="6 7">AGMB01872</strain>
    </source>
</reference>
<gene>
    <name evidence="6" type="ORF">J5V48_03520</name>
</gene>
<dbReference type="PANTHER" id="PTHR43129">
    <property type="entry name" value="FOSMIDOMYCIN RESISTANCE PROTEIN"/>
    <property type="match status" value="1"/>
</dbReference>
<evidence type="ECO:0000313" key="7">
    <source>
        <dbReference type="Proteomes" id="UP000731465"/>
    </source>
</evidence>
<dbReference type="Pfam" id="PF07690">
    <property type="entry name" value="MFS_1"/>
    <property type="match status" value="1"/>
</dbReference>
<dbReference type="EMBL" id="JAGFNY010000007">
    <property type="protein sequence ID" value="MBW7569959.1"/>
    <property type="molecule type" value="Genomic_DNA"/>
</dbReference>
<evidence type="ECO:0000256" key="1">
    <source>
        <dbReference type="ARBA" id="ARBA00022692"/>
    </source>
</evidence>
<dbReference type="InterPro" id="IPR020846">
    <property type="entry name" value="MFS_dom"/>
</dbReference>
<dbReference type="PANTHER" id="PTHR43129:SF1">
    <property type="entry name" value="FOSMIDOMYCIN RESISTANCE PROTEIN"/>
    <property type="match status" value="1"/>
</dbReference>
<comment type="caution">
    <text evidence="6">The sequence shown here is derived from an EMBL/GenBank/DDBJ whole genome shotgun (WGS) entry which is preliminary data.</text>
</comment>
<dbReference type="InterPro" id="IPR036259">
    <property type="entry name" value="MFS_trans_sf"/>
</dbReference>
<evidence type="ECO:0000256" key="3">
    <source>
        <dbReference type="ARBA" id="ARBA00023136"/>
    </source>
</evidence>
<dbReference type="SUPFAM" id="SSF103473">
    <property type="entry name" value="MFS general substrate transporter"/>
    <property type="match status" value="1"/>
</dbReference>
<feature type="transmembrane region" description="Helical" evidence="4">
    <location>
        <begin position="243"/>
        <end position="263"/>
    </location>
</feature>
<feature type="transmembrane region" description="Helical" evidence="4">
    <location>
        <begin position="275"/>
        <end position="292"/>
    </location>
</feature>
<proteinExistence type="predicted"/>
<dbReference type="Proteomes" id="UP000731465">
    <property type="component" value="Unassembled WGS sequence"/>
</dbReference>
<dbReference type="CDD" id="cd17478">
    <property type="entry name" value="MFS_FsR"/>
    <property type="match status" value="1"/>
</dbReference>
<evidence type="ECO:0000259" key="5">
    <source>
        <dbReference type="PROSITE" id="PS50850"/>
    </source>
</evidence>
<protein>
    <submittedName>
        <fullName evidence="6">MFS transporter</fullName>
    </submittedName>
</protein>
<feature type="domain" description="Major facilitator superfamily (MFS) profile" evidence="5">
    <location>
        <begin position="12"/>
        <end position="389"/>
    </location>
</feature>
<accession>A0ABS7DF98</accession>
<feature type="transmembrane region" description="Helical" evidence="4">
    <location>
        <begin position="101"/>
        <end position="127"/>
    </location>
</feature>
<dbReference type="Gene3D" id="1.20.1250.20">
    <property type="entry name" value="MFS general substrate transporter like domains"/>
    <property type="match status" value="2"/>
</dbReference>